<proteinExistence type="predicted"/>
<name>A0A644WDY3_9ZZZZ</name>
<organism evidence="1">
    <name type="scientific">bioreactor metagenome</name>
    <dbReference type="NCBI Taxonomy" id="1076179"/>
    <lineage>
        <taxon>unclassified sequences</taxon>
        <taxon>metagenomes</taxon>
        <taxon>ecological metagenomes</taxon>
    </lineage>
</organism>
<reference evidence="1" key="1">
    <citation type="submission" date="2019-08" db="EMBL/GenBank/DDBJ databases">
        <authorList>
            <person name="Kucharzyk K."/>
            <person name="Murdoch R.W."/>
            <person name="Higgins S."/>
            <person name="Loffler F."/>
        </authorList>
    </citation>
    <scope>NUCLEOTIDE SEQUENCE</scope>
</reference>
<protein>
    <submittedName>
        <fullName evidence="1">Uncharacterized protein</fullName>
    </submittedName>
</protein>
<comment type="caution">
    <text evidence="1">The sequence shown here is derived from an EMBL/GenBank/DDBJ whole genome shotgun (WGS) entry which is preliminary data.</text>
</comment>
<dbReference type="EMBL" id="VSSQ01000839">
    <property type="protein sequence ID" value="MPM02030.1"/>
    <property type="molecule type" value="Genomic_DNA"/>
</dbReference>
<evidence type="ECO:0000313" key="1">
    <source>
        <dbReference type="EMBL" id="MPM02030.1"/>
    </source>
</evidence>
<sequence length="70" mass="7893">MDLKNNQITMKELSRNKAAFELIKKRFPRVISEKLIEAAGSLTLAQVLELAGVYVPPAVLNETVRDLKRL</sequence>
<accession>A0A644WDY3</accession>
<gene>
    <name evidence="1" type="ORF">SDC9_48275</name>
</gene>
<dbReference type="AlphaFoldDB" id="A0A644WDY3"/>